<dbReference type="PANTHER" id="PTHR39341:SF1">
    <property type="entry name" value="DUF1858 DOMAIN-CONTAINING PROTEIN"/>
    <property type="match status" value="1"/>
</dbReference>
<dbReference type="SUPFAM" id="SSF140683">
    <property type="entry name" value="SP0561-like"/>
    <property type="match status" value="1"/>
</dbReference>
<dbReference type="InterPro" id="IPR015077">
    <property type="entry name" value="DUF1858"/>
</dbReference>
<reference evidence="2" key="1">
    <citation type="journal article" date="2009" name="Appl. Environ. Microbiol.">
        <title>Characterization of denitrification gene clusters of soil bacteria via a metagenomic approach.</title>
        <authorList>
            <person name="Demaneche S."/>
            <person name="Philippot L."/>
            <person name="David M.M."/>
            <person name="Navarro E."/>
            <person name="Vogel T.M."/>
            <person name="Simonet P."/>
        </authorList>
    </citation>
    <scope>NUCLEOTIDE SEQUENCE</scope>
</reference>
<accession>B8R8S7</accession>
<organism evidence="2">
    <name type="scientific">uncultured bacterium 1042</name>
    <dbReference type="NCBI Taxonomy" id="548897"/>
    <lineage>
        <taxon>Bacteria</taxon>
        <taxon>environmental samples</taxon>
    </lineage>
</organism>
<dbReference type="InterPro" id="IPR038062">
    <property type="entry name" value="ScdA-like_N_sf"/>
</dbReference>
<dbReference type="NCBIfam" id="TIGR03980">
    <property type="entry name" value="prismane_assoc"/>
    <property type="match status" value="1"/>
</dbReference>
<dbReference type="Gene3D" id="1.10.3910.10">
    <property type="entry name" value="SP0561-like"/>
    <property type="match status" value="1"/>
</dbReference>
<protein>
    <recommendedName>
        <fullName evidence="1">DUF1858 domain-containing protein</fullName>
    </recommendedName>
</protein>
<name>B8R8S7_9BACT</name>
<dbReference type="Pfam" id="PF08984">
    <property type="entry name" value="DUF1858"/>
    <property type="match status" value="1"/>
</dbReference>
<feature type="domain" description="DUF1858" evidence="1">
    <location>
        <begin position="1"/>
        <end position="50"/>
    </location>
</feature>
<proteinExistence type="predicted"/>
<dbReference type="EMBL" id="EU910854">
    <property type="protein sequence ID" value="ACF98083.1"/>
    <property type="molecule type" value="Genomic_DNA"/>
</dbReference>
<sequence length="61" mass="6938">MTVDAIMRRWPQSVAVLLKYRMLCVGCPIGPFHTVTDACREHEIDESKFVAELETAIRTMA</sequence>
<dbReference type="PANTHER" id="PTHR39341">
    <property type="entry name" value="BSL7085 PROTEIN"/>
    <property type="match status" value="1"/>
</dbReference>
<evidence type="ECO:0000313" key="2">
    <source>
        <dbReference type="EMBL" id="ACF98083.1"/>
    </source>
</evidence>
<evidence type="ECO:0000259" key="1">
    <source>
        <dbReference type="Pfam" id="PF08984"/>
    </source>
</evidence>
<dbReference type="InterPro" id="IPR023883">
    <property type="entry name" value="CHP03980_redox-disulphide"/>
</dbReference>
<dbReference type="AlphaFoldDB" id="B8R8S7"/>